<evidence type="ECO:0000313" key="3">
    <source>
        <dbReference type="Proteomes" id="UP000593892"/>
    </source>
</evidence>
<dbReference type="AlphaFoldDB" id="A0A7S7NU72"/>
<dbReference type="KEGG" id="pfer:IRI77_07880"/>
<gene>
    <name evidence="2" type="ORF">IRI77_07880</name>
</gene>
<dbReference type="RefSeq" id="WP_194451525.1">
    <property type="nucleotide sequence ID" value="NZ_CP063849.1"/>
</dbReference>
<keyword evidence="3" id="KW-1185">Reference proteome</keyword>
<protein>
    <submittedName>
        <fullName evidence="2">Uncharacterized protein</fullName>
    </submittedName>
</protein>
<name>A0A7S7NU72_PALFE</name>
<feature type="chain" id="PRO_5032292116" evidence="1">
    <location>
        <begin position="29"/>
        <end position="162"/>
    </location>
</feature>
<feature type="signal peptide" evidence="1">
    <location>
        <begin position="1"/>
        <end position="28"/>
    </location>
</feature>
<proteinExistence type="predicted"/>
<evidence type="ECO:0000256" key="1">
    <source>
        <dbReference type="SAM" id="SignalP"/>
    </source>
</evidence>
<dbReference type="Proteomes" id="UP000593892">
    <property type="component" value="Chromosome"/>
</dbReference>
<reference evidence="2 3" key="1">
    <citation type="submission" date="2020-10" db="EMBL/GenBank/DDBJ databases">
        <title>Complete genome sequence of Paludibaculum fermentans P105T, a facultatively anaerobic acidobacterium capable of dissimilatory Fe(III) reduction.</title>
        <authorList>
            <person name="Dedysh S.N."/>
            <person name="Beletsky A.V."/>
            <person name="Kulichevskaya I.S."/>
            <person name="Mardanov A.V."/>
            <person name="Ravin N.V."/>
        </authorList>
    </citation>
    <scope>NUCLEOTIDE SEQUENCE [LARGE SCALE GENOMIC DNA]</scope>
    <source>
        <strain evidence="2 3">P105</strain>
    </source>
</reference>
<evidence type="ECO:0000313" key="2">
    <source>
        <dbReference type="EMBL" id="QOY89862.1"/>
    </source>
</evidence>
<keyword evidence="1" id="KW-0732">Signal</keyword>
<accession>A0A7S7NU72</accession>
<sequence length="162" mass="17719">MRFTARRNWGTVPLTGMLLLLTVVLASAQTGKQGELQVDPHCAVDLDAGISECMVTLDGDGTEPPSHPSGQDHDFRLEPSGSRLYLQPRNGALIAKPTSVQPGLSGCVQARYSSSRLRVDGSPKDLYLCVQTNQRRYAELRIAEAIQPGAAQVIFRFRLLEK</sequence>
<dbReference type="EMBL" id="CP063849">
    <property type="protein sequence ID" value="QOY89862.1"/>
    <property type="molecule type" value="Genomic_DNA"/>
</dbReference>
<organism evidence="2 3">
    <name type="scientific">Paludibaculum fermentans</name>
    <dbReference type="NCBI Taxonomy" id="1473598"/>
    <lineage>
        <taxon>Bacteria</taxon>
        <taxon>Pseudomonadati</taxon>
        <taxon>Acidobacteriota</taxon>
        <taxon>Terriglobia</taxon>
        <taxon>Bryobacterales</taxon>
        <taxon>Bryobacteraceae</taxon>
        <taxon>Paludibaculum</taxon>
    </lineage>
</organism>